<sequence>MSEDRSRFFTLTFLGFSALIALADQLIKWLVQQSMAYGQSVEITPFFNWVHVWNKGAAFSLFADGDGWQRYFFIAIAIVVSAVLVKLIRDSHKRTEALAYSMVLGGAFGNVIDRVFRGYVVDYLDFHWQSWHWPAFNIADAFIVLGVIMIFVTGFRAEKVWETTWKIARMASLRDVANA</sequence>
<dbReference type="Proteomes" id="UP000003208">
    <property type="component" value="Unassembled WGS sequence"/>
</dbReference>
<feature type="transmembrane region" description="Helical" evidence="9">
    <location>
        <begin position="68"/>
        <end position="85"/>
    </location>
</feature>
<comment type="catalytic activity">
    <reaction evidence="9 10">
        <text>Release of signal peptides from bacterial membrane prolipoproteins. Hydrolyzes -Xaa-Yaa-Zaa-|-(S,diacylglyceryl)Cys-, in which Xaa is hydrophobic (preferably Leu), and Yaa (Ala or Ser) and Zaa (Gly or Ala) have small, neutral side chains.</text>
        <dbReference type="EC" id="3.4.23.36"/>
    </reaction>
</comment>
<evidence type="ECO:0000256" key="7">
    <source>
        <dbReference type="ARBA" id="ARBA00022989"/>
    </source>
</evidence>
<feature type="transmembrane region" description="Helical" evidence="9">
    <location>
        <begin position="136"/>
        <end position="157"/>
    </location>
</feature>
<protein>
    <recommendedName>
        <fullName evidence="9">Lipoprotein signal peptidase</fullName>
        <ecNumber evidence="9">3.4.23.36</ecNumber>
    </recommendedName>
    <alternativeName>
        <fullName evidence="9">Prolipoprotein signal peptidase</fullName>
    </alternativeName>
    <alternativeName>
        <fullName evidence="9">Signal peptidase II</fullName>
        <shortName evidence="9">SPase II</shortName>
    </alternativeName>
</protein>
<comment type="caution">
    <text evidence="9">Lacks conserved residue(s) required for the propagation of feature annotation.</text>
</comment>
<dbReference type="InterPro" id="IPR001872">
    <property type="entry name" value="Peptidase_A8"/>
</dbReference>
<dbReference type="PANTHER" id="PTHR33695:SF1">
    <property type="entry name" value="LIPOPROTEIN SIGNAL PEPTIDASE"/>
    <property type="match status" value="1"/>
</dbReference>
<evidence type="ECO:0000256" key="10">
    <source>
        <dbReference type="RuleBase" id="RU000594"/>
    </source>
</evidence>
<comment type="subcellular location">
    <subcellularLocation>
        <location evidence="9">Cell membrane</location>
        <topology evidence="9">Multi-pass membrane protein</topology>
    </subcellularLocation>
</comment>
<dbReference type="PATRIC" id="fig|1094979.3.peg.3358"/>
<dbReference type="AlphaFoldDB" id="G6YX58"/>
<dbReference type="GO" id="GO:0005886">
    <property type="term" value="C:plasma membrane"/>
    <property type="evidence" value="ECO:0007669"/>
    <property type="project" value="UniProtKB-SubCell"/>
</dbReference>
<keyword evidence="2 9" id="KW-1003">Cell membrane</keyword>
<keyword evidence="6 9" id="KW-0378">Hydrolase</keyword>
<evidence type="ECO:0000313" key="13">
    <source>
        <dbReference type="Proteomes" id="UP000003208"/>
    </source>
</evidence>
<dbReference type="EMBL" id="AGTR01000083">
    <property type="protein sequence ID" value="EHJ03225.1"/>
    <property type="molecule type" value="Genomic_DNA"/>
</dbReference>
<dbReference type="RefSeq" id="WP_008175825.1">
    <property type="nucleotide sequence ID" value="NZ_AGTR01000083.1"/>
</dbReference>
<evidence type="ECO:0000256" key="2">
    <source>
        <dbReference type="ARBA" id="ARBA00022475"/>
    </source>
</evidence>
<keyword evidence="13" id="KW-1185">Reference proteome</keyword>
<evidence type="ECO:0000313" key="12">
    <source>
        <dbReference type="EMBL" id="EHJ03225.1"/>
    </source>
</evidence>
<keyword evidence="4 9" id="KW-0812">Transmembrane</keyword>
<keyword evidence="7 9" id="KW-1133">Transmembrane helix</keyword>
<gene>
    <name evidence="9" type="primary">lspA</name>
    <name evidence="12" type="ORF">KYE_17378</name>
</gene>
<comment type="similarity">
    <text evidence="1 9 11">Belongs to the peptidase A8 family.</text>
</comment>
<evidence type="ECO:0000256" key="5">
    <source>
        <dbReference type="ARBA" id="ARBA00022750"/>
    </source>
</evidence>
<organism evidence="12 13">
    <name type="scientific">Marinobacter manganoxydans MnI7-9</name>
    <dbReference type="NCBI Taxonomy" id="1094979"/>
    <lineage>
        <taxon>Bacteria</taxon>
        <taxon>Pseudomonadati</taxon>
        <taxon>Pseudomonadota</taxon>
        <taxon>Gammaproteobacteria</taxon>
        <taxon>Pseudomonadales</taxon>
        <taxon>Marinobacteraceae</taxon>
        <taxon>Marinobacter</taxon>
    </lineage>
</organism>
<dbReference type="PRINTS" id="PR00781">
    <property type="entry name" value="LIPOSIGPTASE"/>
</dbReference>
<dbReference type="HAMAP" id="MF_00161">
    <property type="entry name" value="LspA"/>
    <property type="match status" value="1"/>
</dbReference>
<dbReference type="PANTHER" id="PTHR33695">
    <property type="entry name" value="LIPOPROTEIN SIGNAL PEPTIDASE"/>
    <property type="match status" value="1"/>
</dbReference>
<dbReference type="EC" id="3.4.23.36" evidence="9"/>
<dbReference type="PROSITE" id="PS00855">
    <property type="entry name" value="SPASE_II"/>
    <property type="match status" value="1"/>
</dbReference>
<evidence type="ECO:0000256" key="8">
    <source>
        <dbReference type="ARBA" id="ARBA00023136"/>
    </source>
</evidence>
<evidence type="ECO:0000256" key="1">
    <source>
        <dbReference type="ARBA" id="ARBA00006139"/>
    </source>
</evidence>
<evidence type="ECO:0000256" key="3">
    <source>
        <dbReference type="ARBA" id="ARBA00022670"/>
    </source>
</evidence>
<evidence type="ECO:0000256" key="6">
    <source>
        <dbReference type="ARBA" id="ARBA00022801"/>
    </source>
</evidence>
<accession>G6YX58</accession>
<dbReference type="UniPathway" id="UPA00665"/>
<feature type="active site" evidence="9">
    <location>
        <position position="140"/>
    </location>
</feature>
<keyword evidence="3 9" id="KW-0645">Protease</keyword>
<evidence type="ECO:0000256" key="9">
    <source>
        <dbReference type="HAMAP-Rule" id="MF_00161"/>
    </source>
</evidence>
<dbReference type="GO" id="GO:0004190">
    <property type="term" value="F:aspartic-type endopeptidase activity"/>
    <property type="evidence" value="ECO:0007669"/>
    <property type="project" value="UniProtKB-UniRule"/>
</dbReference>
<feature type="active site" evidence="9">
    <location>
        <position position="122"/>
    </location>
</feature>
<feature type="transmembrane region" description="Helical" evidence="9">
    <location>
        <begin position="97"/>
        <end position="116"/>
    </location>
</feature>
<comment type="function">
    <text evidence="9 10">This protein specifically catalyzes the removal of signal peptides from prolipoproteins.</text>
</comment>
<name>G6YX58_9GAMM</name>
<evidence type="ECO:0000256" key="4">
    <source>
        <dbReference type="ARBA" id="ARBA00022692"/>
    </source>
</evidence>
<reference evidence="12 13" key="1">
    <citation type="journal article" date="2012" name="J. Bacteriol.">
        <title>Genome sequence of deep-sea manganese-oxidizing bacterium Marinobacter manganoxydans MnI7-9.</title>
        <authorList>
            <person name="Wang H."/>
            <person name="Li H."/>
            <person name="Shao Z."/>
            <person name="Liao S."/>
            <person name="Johnstone L."/>
            <person name="Rensing C."/>
            <person name="Wang G."/>
        </authorList>
    </citation>
    <scope>NUCLEOTIDE SEQUENCE [LARGE SCALE GENOMIC DNA]</scope>
    <source>
        <strain evidence="12 13">MnI7-9</strain>
    </source>
</reference>
<keyword evidence="5 9" id="KW-0064">Aspartyl protease</keyword>
<dbReference type="Pfam" id="PF01252">
    <property type="entry name" value="Peptidase_A8"/>
    <property type="match status" value="1"/>
</dbReference>
<comment type="pathway">
    <text evidence="9">Protein modification; lipoprotein biosynthesis (signal peptide cleavage).</text>
</comment>
<evidence type="ECO:0000256" key="11">
    <source>
        <dbReference type="RuleBase" id="RU004181"/>
    </source>
</evidence>
<keyword evidence="8 9" id="KW-0472">Membrane</keyword>
<dbReference type="GO" id="GO:0006508">
    <property type="term" value="P:proteolysis"/>
    <property type="evidence" value="ECO:0007669"/>
    <property type="project" value="UniProtKB-KW"/>
</dbReference>
<keyword evidence="12" id="KW-0449">Lipoprotein</keyword>
<proteinExistence type="inferred from homology"/>
<dbReference type="NCBIfam" id="TIGR00077">
    <property type="entry name" value="lspA"/>
    <property type="match status" value="1"/>
</dbReference>